<evidence type="ECO:0000313" key="1">
    <source>
        <dbReference type="EMBL" id="OAD07302.1"/>
    </source>
</evidence>
<organism evidence="1 2">
    <name type="scientific">Mucor lusitanicus CBS 277.49</name>
    <dbReference type="NCBI Taxonomy" id="747725"/>
    <lineage>
        <taxon>Eukaryota</taxon>
        <taxon>Fungi</taxon>
        <taxon>Fungi incertae sedis</taxon>
        <taxon>Mucoromycota</taxon>
        <taxon>Mucoromycotina</taxon>
        <taxon>Mucoromycetes</taxon>
        <taxon>Mucorales</taxon>
        <taxon>Mucorineae</taxon>
        <taxon>Mucoraceae</taxon>
        <taxon>Mucor</taxon>
    </lineage>
</organism>
<dbReference type="VEuPathDB" id="FungiDB:MUCCIDRAFT_107909"/>
<reference evidence="1 2" key="1">
    <citation type="submission" date="2015-06" db="EMBL/GenBank/DDBJ databases">
        <title>Expansion of signal transduction pathways in fungi by whole-genome duplication.</title>
        <authorList>
            <consortium name="DOE Joint Genome Institute"/>
            <person name="Corrochano L.M."/>
            <person name="Kuo A."/>
            <person name="Marcet-Houben M."/>
            <person name="Polaino S."/>
            <person name="Salamov A."/>
            <person name="Villalobos J.M."/>
            <person name="Alvarez M.I."/>
            <person name="Avalos J."/>
            <person name="Benito E.P."/>
            <person name="Benoit I."/>
            <person name="Burger G."/>
            <person name="Camino L.P."/>
            <person name="Canovas D."/>
            <person name="Cerda-Olmedo E."/>
            <person name="Cheng J.-F."/>
            <person name="Dominguez A."/>
            <person name="Elias M."/>
            <person name="Eslava A.P."/>
            <person name="Glaser F."/>
            <person name="Grimwood J."/>
            <person name="Gutierrez G."/>
            <person name="Heitman J."/>
            <person name="Henrissat B."/>
            <person name="Iturriaga E.A."/>
            <person name="Lang B.F."/>
            <person name="Lavin J.L."/>
            <person name="Lee S."/>
            <person name="Li W."/>
            <person name="Lindquist E."/>
            <person name="Lopez-Garcia S."/>
            <person name="Luque E.M."/>
            <person name="Marcos A.T."/>
            <person name="Martin J."/>
            <person name="Mccluskey K."/>
            <person name="Medina H.R."/>
            <person name="Miralles-Duran A."/>
            <person name="Miyazaki A."/>
            <person name="Munoz-Torres E."/>
            <person name="Oguiza J.A."/>
            <person name="Ohm R."/>
            <person name="Olmedo M."/>
            <person name="Orejas M."/>
            <person name="Ortiz-Castellanos L."/>
            <person name="Pisabarro A.G."/>
            <person name="Rodriguez-Romero J."/>
            <person name="Ruiz-Herrera J."/>
            <person name="Ruiz-Vazquez R."/>
            <person name="Sanz C."/>
            <person name="Schackwitz W."/>
            <person name="Schmutz J."/>
            <person name="Shahriari M."/>
            <person name="Shelest E."/>
            <person name="Silva-Franco F."/>
            <person name="Soanes D."/>
            <person name="Syed K."/>
            <person name="Tagua V.G."/>
            <person name="Talbot N.J."/>
            <person name="Thon M."/>
            <person name="De Vries R.P."/>
            <person name="Wiebenga A."/>
            <person name="Yadav J.S."/>
            <person name="Braun E.L."/>
            <person name="Baker S."/>
            <person name="Garre V."/>
            <person name="Horwitz B."/>
            <person name="Torres-Martinez S."/>
            <person name="Idnurm A."/>
            <person name="Herrera-Estrella A."/>
            <person name="Gabaldon T."/>
            <person name="Grigoriev I.V."/>
        </authorList>
    </citation>
    <scope>NUCLEOTIDE SEQUENCE [LARGE SCALE GENOMIC DNA]</scope>
    <source>
        <strain evidence="1 2">CBS 277.49</strain>
    </source>
</reference>
<gene>
    <name evidence="1" type="ORF">MUCCIDRAFT_107909</name>
</gene>
<accession>A0A162TUR0</accession>
<proteinExistence type="predicted"/>
<sequence>MSKHSAYEKSVNKGSSSSSRITIGTQVNINIGSVKAHKFVNYAATTASTVVADASSAADTTAGSANAGSSTATFTAATTDEFSLVTTRPKRYYYIDHIMKQPITKYTTTAQHTMIINQVKFSNFRPHMSEIAYKWFHEIAASPPEDWIAALTLCSKYVAQATSIRRDSVY</sequence>
<dbReference type="EMBL" id="AMYB01000002">
    <property type="protein sequence ID" value="OAD07302.1"/>
    <property type="molecule type" value="Genomic_DNA"/>
</dbReference>
<evidence type="ECO:0000313" key="2">
    <source>
        <dbReference type="Proteomes" id="UP000077051"/>
    </source>
</evidence>
<comment type="caution">
    <text evidence="1">The sequence shown here is derived from an EMBL/GenBank/DDBJ whole genome shotgun (WGS) entry which is preliminary data.</text>
</comment>
<name>A0A162TUR0_MUCCL</name>
<protein>
    <submittedName>
        <fullName evidence="1">Uncharacterized protein</fullName>
    </submittedName>
</protein>
<keyword evidence="2" id="KW-1185">Reference proteome</keyword>
<dbReference type="Proteomes" id="UP000077051">
    <property type="component" value="Unassembled WGS sequence"/>
</dbReference>
<dbReference type="AlphaFoldDB" id="A0A162TUR0"/>